<dbReference type="Gene3D" id="3.90.1150.10">
    <property type="entry name" value="Aspartate Aminotransferase, domain 1"/>
    <property type="match status" value="1"/>
</dbReference>
<evidence type="ECO:0000256" key="6">
    <source>
        <dbReference type="RuleBase" id="RU004504"/>
    </source>
</evidence>
<dbReference type="PANTHER" id="PTHR43586">
    <property type="entry name" value="CYSTEINE DESULFURASE"/>
    <property type="match status" value="1"/>
</dbReference>
<organism evidence="8 9">
    <name type="scientific">Anaerotignum lactatifermentans DSM 14214</name>
    <dbReference type="NCBI Taxonomy" id="1121323"/>
    <lineage>
        <taxon>Bacteria</taxon>
        <taxon>Bacillati</taxon>
        <taxon>Bacillota</taxon>
        <taxon>Clostridia</taxon>
        <taxon>Lachnospirales</taxon>
        <taxon>Anaerotignaceae</taxon>
        <taxon>Anaerotignum</taxon>
    </lineage>
</organism>
<evidence type="ECO:0000259" key="7">
    <source>
        <dbReference type="Pfam" id="PF00266"/>
    </source>
</evidence>
<dbReference type="PIRSF" id="PIRSF005572">
    <property type="entry name" value="NifS"/>
    <property type="match status" value="1"/>
</dbReference>
<dbReference type="InterPro" id="IPR020578">
    <property type="entry name" value="Aminotrans_V_PyrdxlP_BS"/>
</dbReference>
<comment type="catalytic activity">
    <reaction evidence="5">
        <text>(sulfur carrier)-H + L-cysteine = (sulfur carrier)-SH + L-alanine</text>
        <dbReference type="Rhea" id="RHEA:43892"/>
        <dbReference type="Rhea" id="RHEA-COMP:14737"/>
        <dbReference type="Rhea" id="RHEA-COMP:14739"/>
        <dbReference type="ChEBI" id="CHEBI:29917"/>
        <dbReference type="ChEBI" id="CHEBI:35235"/>
        <dbReference type="ChEBI" id="CHEBI:57972"/>
        <dbReference type="ChEBI" id="CHEBI:64428"/>
        <dbReference type="EC" id="2.8.1.7"/>
    </reaction>
</comment>
<dbReference type="PROSITE" id="PS00595">
    <property type="entry name" value="AA_TRANSFER_CLASS_5"/>
    <property type="match status" value="1"/>
</dbReference>
<dbReference type="PANTHER" id="PTHR43586:SF4">
    <property type="entry name" value="ISOPENICILLIN N EPIMERASE"/>
    <property type="match status" value="1"/>
</dbReference>
<dbReference type="InterPro" id="IPR010969">
    <property type="entry name" value="Cys_dSase-rel_unknwn_funct"/>
</dbReference>
<protein>
    <recommendedName>
        <fullName evidence="3">cysteine desulfurase</fullName>
        <ecNumber evidence="3">2.8.1.7</ecNumber>
    </recommendedName>
</protein>
<keyword evidence="4" id="KW-0663">Pyridoxal phosphate</keyword>
<comment type="similarity">
    <text evidence="2">Belongs to the class-V pyridoxal-phosphate-dependent aminotransferase family. Csd subfamily.</text>
</comment>
<dbReference type="InterPro" id="IPR015421">
    <property type="entry name" value="PyrdxlP-dep_Trfase_major"/>
</dbReference>
<dbReference type="InterPro" id="IPR000192">
    <property type="entry name" value="Aminotrans_V_dom"/>
</dbReference>
<dbReference type="GO" id="GO:0031071">
    <property type="term" value="F:cysteine desulfurase activity"/>
    <property type="evidence" value="ECO:0007669"/>
    <property type="project" value="UniProtKB-EC"/>
</dbReference>
<name>A0A1M6V6S8_9FIRM</name>
<dbReference type="EC" id="2.8.1.7" evidence="3"/>
<dbReference type="Gene3D" id="3.40.640.10">
    <property type="entry name" value="Type I PLP-dependent aspartate aminotransferase-like (Major domain)"/>
    <property type="match status" value="1"/>
</dbReference>
<dbReference type="NCBIfam" id="TIGR01977">
    <property type="entry name" value="am_tr_V_EF2568"/>
    <property type="match status" value="1"/>
</dbReference>
<evidence type="ECO:0000256" key="2">
    <source>
        <dbReference type="ARBA" id="ARBA00010447"/>
    </source>
</evidence>
<dbReference type="EMBL" id="FRAH01000044">
    <property type="protein sequence ID" value="SHK77125.1"/>
    <property type="molecule type" value="Genomic_DNA"/>
</dbReference>
<reference evidence="8 9" key="1">
    <citation type="submission" date="2016-11" db="EMBL/GenBank/DDBJ databases">
        <authorList>
            <person name="Jaros S."/>
            <person name="Januszkiewicz K."/>
            <person name="Wedrychowicz H."/>
        </authorList>
    </citation>
    <scope>NUCLEOTIDE SEQUENCE [LARGE SCALE GENOMIC DNA]</scope>
    <source>
        <strain evidence="8 9">DSM 14214</strain>
    </source>
</reference>
<evidence type="ECO:0000256" key="5">
    <source>
        <dbReference type="ARBA" id="ARBA00050776"/>
    </source>
</evidence>
<evidence type="ECO:0000256" key="4">
    <source>
        <dbReference type="ARBA" id="ARBA00022898"/>
    </source>
</evidence>
<feature type="domain" description="Aminotransferase class V" evidence="7">
    <location>
        <begin position="2"/>
        <end position="367"/>
    </location>
</feature>
<dbReference type="Proteomes" id="UP000183975">
    <property type="component" value="Unassembled WGS sequence"/>
</dbReference>
<dbReference type="OrthoDB" id="9804366at2"/>
<proteinExistence type="inferred from homology"/>
<dbReference type="SUPFAM" id="SSF53383">
    <property type="entry name" value="PLP-dependent transferases"/>
    <property type="match status" value="1"/>
</dbReference>
<keyword evidence="9" id="KW-1185">Reference proteome</keyword>
<dbReference type="InterPro" id="IPR015422">
    <property type="entry name" value="PyrdxlP-dep_Trfase_small"/>
</dbReference>
<comment type="cofactor">
    <cofactor evidence="1 6">
        <name>pyridoxal 5'-phosphate</name>
        <dbReference type="ChEBI" id="CHEBI:597326"/>
    </cofactor>
</comment>
<dbReference type="InterPro" id="IPR015424">
    <property type="entry name" value="PyrdxlP-dep_Trfase"/>
</dbReference>
<dbReference type="InterPro" id="IPR016454">
    <property type="entry name" value="Cysteine_dSase"/>
</dbReference>
<evidence type="ECO:0000313" key="9">
    <source>
        <dbReference type="Proteomes" id="UP000183975"/>
    </source>
</evidence>
<dbReference type="RefSeq" id="WP_072851973.1">
    <property type="nucleotide sequence ID" value="NZ_FRAH01000044.1"/>
</dbReference>
<dbReference type="AlphaFoldDB" id="A0A1M6V6S8"/>
<evidence type="ECO:0000256" key="1">
    <source>
        <dbReference type="ARBA" id="ARBA00001933"/>
    </source>
</evidence>
<evidence type="ECO:0000256" key="3">
    <source>
        <dbReference type="ARBA" id="ARBA00012239"/>
    </source>
</evidence>
<gene>
    <name evidence="8" type="ORF">SAMN02745138_02318</name>
</gene>
<dbReference type="Pfam" id="PF00266">
    <property type="entry name" value="Aminotran_5"/>
    <property type="match status" value="1"/>
</dbReference>
<evidence type="ECO:0000313" key="8">
    <source>
        <dbReference type="EMBL" id="SHK77125.1"/>
    </source>
</evidence>
<accession>A0A1M6V6S8</accession>
<sequence>MIYLDSAATSFHKPKEVAEAVYDAILHMGNSGRSGHEISLTSSRVIFGTRKKLAALFGMDDPAQVVFTANSTQSLNIAISGLFGKGDHVITTAMEHNSVLRPLYRKEAEGMELTIIPCDEKGTVRYDLLEQAVRPNTKGIVCTHGSNLTGNLVDIKRIGAFCREKGILFIVDASQTAGVFPIHMEEMGIDVLCFTGHKSLLGPQGTGGMCVRKGLEIPSFCVGGSGVQSYSKTHPAQMPTHLEAGTLNGHGIAGLSAALDWIDKTGLTAIRETEQKRMRQFYEGVRKIPQVKVYGDFSAQERAPIVSLNIGDNPSEDVCDELAVRYGIATRGGAHCAPLMHEQLGTVEQGAVRFSFCYFTTEEEVEKAILAVKEIAEAWT</sequence>